<feature type="compositionally biased region" description="Basic and acidic residues" evidence="1">
    <location>
        <begin position="892"/>
        <end position="903"/>
    </location>
</feature>
<feature type="compositionally biased region" description="Low complexity" evidence="1">
    <location>
        <begin position="225"/>
        <end position="284"/>
    </location>
</feature>
<dbReference type="EMBL" id="CACVBS010000046">
    <property type="protein sequence ID" value="CAA7264971.1"/>
    <property type="molecule type" value="Genomic_DNA"/>
</dbReference>
<protein>
    <submittedName>
        <fullName evidence="2">Uncharacterized protein</fullName>
    </submittedName>
</protein>
<keyword evidence="3" id="KW-1185">Reference proteome</keyword>
<gene>
    <name evidence="2" type="ORF">AAE3_LOCUS7260</name>
</gene>
<feature type="region of interest" description="Disordered" evidence="1">
    <location>
        <begin position="129"/>
        <end position="159"/>
    </location>
</feature>
<feature type="compositionally biased region" description="Low complexity" evidence="1">
    <location>
        <begin position="634"/>
        <end position="647"/>
    </location>
</feature>
<feature type="region of interest" description="Disordered" evidence="1">
    <location>
        <begin position="87"/>
        <end position="116"/>
    </location>
</feature>
<feature type="compositionally biased region" description="Low complexity" evidence="1">
    <location>
        <begin position="345"/>
        <end position="367"/>
    </location>
</feature>
<evidence type="ECO:0000313" key="3">
    <source>
        <dbReference type="Proteomes" id="UP000467700"/>
    </source>
</evidence>
<name>A0A8S0XSN3_CYCAE</name>
<evidence type="ECO:0000256" key="1">
    <source>
        <dbReference type="SAM" id="MobiDB-lite"/>
    </source>
</evidence>
<sequence>MPRAIEPPSSIDVHGFRDFVPDEDAANFNSALWETIDQDAFIRAQQEAIEAFNIAKALKVSQKTAAQEQQMRNAAATDTPVAVASLSTSASTSAATTKPVTTSTTASMTTRTSPAAPAHQIWLPESMNATGTAQAASSSASGNTRAAQSQPLSIKKDATSSDEAAARSLARSWQVEAIQPALLLEARAATASTKPSTSTASSSPPASTSTSASMSNSVLQDKRAPASASKSPSQNANLSLSTSSASASASASTSSHAQGASESSYHSRTSSSHSQSHVNSTSASQAHRSALSKRDPSTEARGPTAATTAAPSASSSARAQSSTSTPPDASKNASQQRRRGERKMSFSVSSSASSAATQTQGPPTAQTSHFSTSQHAYTSVSPSASVTPSVSTSTSTATTTNTYQQPNTSASYGQGHKGSSSGSSSSANAQVAPSAAIQPTSASTAPAVARPPRKMSSAARDGGRPALVGKEKEKEVPASTSTPSSALTSVSASASASQQRPRRRSAPETGQEAEQQQQGSRKERKEKEKEAKREEHPFDVFTATRPCAKCGMDVESPKGAITATPDPFSLPFADRLHLTCTGCGTVHCRGCFKVVQCSSSGSGFSTASGAARAHSHSQSASNALALTVISKTNSSTTSSKTSSSAKTQKVQQPCSGGPGCAVRTCCLGIRTVAIFEALASFDEIFALEAGFIHTQGKSGKDKSKNNESTKAARQAYVKLLISKADKSMRRFEDAFVRTLKILCSWLRPPIPAQAYPSSWPSTTSSTPFHPATSSSSSSSSTFLDLLPPNVAHLFHASYLPEVLHAFLSNMNVRDWIAHAETYFSVIEVVRRLSDAGLAPTLLALPMRRVERGAGLGGWVWGVRGIEWEVLEDERERERADEARGPPYLSAQERAEKAAERAQERAPLSELVKQLERHRSPLMALAEKVQFAGTVEKVNLLCDGISYLLLQQVVGGL</sequence>
<feature type="compositionally biased region" description="Low complexity" evidence="1">
    <location>
        <begin position="376"/>
        <end position="409"/>
    </location>
</feature>
<comment type="caution">
    <text evidence="2">The sequence shown here is derived from an EMBL/GenBank/DDBJ whole genome shotgun (WGS) entry which is preliminary data.</text>
</comment>
<evidence type="ECO:0000313" key="2">
    <source>
        <dbReference type="EMBL" id="CAA7264971.1"/>
    </source>
</evidence>
<organism evidence="2 3">
    <name type="scientific">Cyclocybe aegerita</name>
    <name type="common">Black poplar mushroom</name>
    <name type="synonym">Agrocybe aegerita</name>
    <dbReference type="NCBI Taxonomy" id="1973307"/>
    <lineage>
        <taxon>Eukaryota</taxon>
        <taxon>Fungi</taxon>
        <taxon>Dikarya</taxon>
        <taxon>Basidiomycota</taxon>
        <taxon>Agaricomycotina</taxon>
        <taxon>Agaricomycetes</taxon>
        <taxon>Agaricomycetidae</taxon>
        <taxon>Agaricales</taxon>
        <taxon>Agaricineae</taxon>
        <taxon>Bolbitiaceae</taxon>
        <taxon>Cyclocybe</taxon>
    </lineage>
</organism>
<feature type="compositionally biased region" description="Low complexity" evidence="1">
    <location>
        <begin position="477"/>
        <end position="499"/>
    </location>
</feature>
<proteinExistence type="predicted"/>
<dbReference type="OrthoDB" id="47801at2759"/>
<feature type="compositionally biased region" description="Low complexity" evidence="1">
    <location>
        <begin position="189"/>
        <end position="213"/>
    </location>
</feature>
<feature type="region of interest" description="Disordered" evidence="1">
    <location>
        <begin position="189"/>
        <end position="538"/>
    </location>
</feature>
<dbReference type="Proteomes" id="UP000467700">
    <property type="component" value="Unassembled WGS sequence"/>
</dbReference>
<feature type="compositionally biased region" description="Polar residues" evidence="1">
    <location>
        <begin position="142"/>
        <end position="152"/>
    </location>
</feature>
<accession>A0A8S0XSN3</accession>
<dbReference type="AlphaFoldDB" id="A0A8S0XSN3"/>
<feature type="region of interest" description="Disordered" evidence="1">
    <location>
        <begin position="634"/>
        <end position="657"/>
    </location>
</feature>
<feature type="region of interest" description="Disordered" evidence="1">
    <location>
        <begin position="876"/>
        <end position="904"/>
    </location>
</feature>
<feature type="compositionally biased region" description="Low complexity" evidence="1">
    <location>
        <begin position="303"/>
        <end position="327"/>
    </location>
</feature>
<reference evidence="2 3" key="1">
    <citation type="submission" date="2020-01" db="EMBL/GenBank/DDBJ databases">
        <authorList>
            <person name="Gupta K D."/>
        </authorList>
    </citation>
    <scope>NUCLEOTIDE SEQUENCE [LARGE SCALE GENOMIC DNA]</scope>
</reference>
<feature type="compositionally biased region" description="Low complexity" evidence="1">
    <location>
        <begin position="510"/>
        <end position="519"/>
    </location>
</feature>
<feature type="compositionally biased region" description="Basic and acidic residues" evidence="1">
    <location>
        <begin position="520"/>
        <end position="538"/>
    </location>
</feature>
<feature type="compositionally biased region" description="Polar residues" evidence="1">
    <location>
        <begin position="427"/>
        <end position="444"/>
    </location>
</feature>